<evidence type="ECO:0000313" key="8">
    <source>
        <dbReference type="EMBL" id="SHJ37133.1"/>
    </source>
</evidence>
<reference evidence="8 9" key="1">
    <citation type="submission" date="2016-11" db="EMBL/GenBank/DDBJ databases">
        <authorList>
            <person name="Jaros S."/>
            <person name="Januszkiewicz K."/>
            <person name="Wedrychowicz H."/>
        </authorList>
    </citation>
    <scope>NUCLEOTIDE SEQUENCE [LARGE SCALE GENOMIC DNA]</scope>
    <source>
        <strain evidence="8 9">DSM 19022</strain>
    </source>
</reference>
<evidence type="ECO:0000256" key="5">
    <source>
        <dbReference type="ARBA" id="ARBA00023172"/>
    </source>
</evidence>
<evidence type="ECO:0000256" key="1">
    <source>
        <dbReference type="ARBA" id="ARBA00002190"/>
    </source>
</evidence>
<dbReference type="EMBL" id="FQZS01000037">
    <property type="protein sequence ID" value="SHJ37133.1"/>
    <property type="molecule type" value="Genomic_DNA"/>
</dbReference>
<evidence type="ECO:0000256" key="7">
    <source>
        <dbReference type="SAM" id="Coils"/>
    </source>
</evidence>
<proteinExistence type="inferred from homology"/>
<dbReference type="PANTHER" id="PTHR33217">
    <property type="entry name" value="TRANSPOSASE FOR INSERTION SEQUENCE ELEMENT IS1081"/>
    <property type="match status" value="1"/>
</dbReference>
<dbReference type="GO" id="GO:0003677">
    <property type="term" value="F:DNA binding"/>
    <property type="evidence" value="ECO:0007669"/>
    <property type="project" value="UniProtKB-UniRule"/>
</dbReference>
<dbReference type="GO" id="GO:0006313">
    <property type="term" value="P:DNA transposition"/>
    <property type="evidence" value="ECO:0007669"/>
    <property type="project" value="UniProtKB-UniRule"/>
</dbReference>
<accession>A0A1M6IRN6</accession>
<keyword evidence="3 6" id="KW-0815">Transposition</keyword>
<organism evidence="8 9">
    <name type="scientific">Lutispora thermophila DSM 19022</name>
    <dbReference type="NCBI Taxonomy" id="1122184"/>
    <lineage>
        <taxon>Bacteria</taxon>
        <taxon>Bacillati</taxon>
        <taxon>Bacillota</taxon>
        <taxon>Clostridia</taxon>
        <taxon>Lutisporales</taxon>
        <taxon>Lutisporaceae</taxon>
        <taxon>Lutispora</taxon>
    </lineage>
</organism>
<keyword evidence="9" id="KW-1185">Reference proteome</keyword>
<gene>
    <name evidence="8" type="ORF">SAMN02745176_03372</name>
</gene>
<feature type="coiled-coil region" evidence="7">
    <location>
        <begin position="43"/>
        <end position="72"/>
    </location>
</feature>
<evidence type="ECO:0000256" key="4">
    <source>
        <dbReference type="ARBA" id="ARBA00023125"/>
    </source>
</evidence>
<name>A0A1M6IRN6_9FIRM</name>
<dbReference type="Pfam" id="PF00872">
    <property type="entry name" value="Transposase_mut"/>
    <property type="match status" value="1"/>
</dbReference>
<keyword evidence="7" id="KW-0175">Coiled coil</keyword>
<evidence type="ECO:0000256" key="6">
    <source>
        <dbReference type="RuleBase" id="RU365089"/>
    </source>
</evidence>
<dbReference type="AlphaFoldDB" id="A0A1M6IRN6"/>
<keyword evidence="6" id="KW-0814">Transposable element</keyword>
<keyword evidence="4 6" id="KW-0238">DNA-binding</keyword>
<evidence type="ECO:0000256" key="3">
    <source>
        <dbReference type="ARBA" id="ARBA00022578"/>
    </source>
</evidence>
<dbReference type="PANTHER" id="PTHR33217:SF7">
    <property type="entry name" value="TRANSPOSASE FOR INSERTION SEQUENCE ELEMENT IS1081"/>
    <property type="match status" value="1"/>
</dbReference>
<keyword evidence="5 6" id="KW-0233">DNA recombination</keyword>
<sequence length="160" mass="18655">MGSIIKYQRCTVHFYRNIFSVTPKSKIKLVSKMLKAIHASENKSAAREKARQVAAELRNMKLKEAAQKLEDDIEETITYMAFPYEHWNRIRTNYTIERLNREIRRRTKVVGTFPDGKSALMLVCARLRYVASSQWGVKSYLNMKHLENMNAIENEDIIVG</sequence>
<protein>
    <recommendedName>
        <fullName evidence="6">Mutator family transposase</fullName>
    </recommendedName>
</protein>
<dbReference type="GO" id="GO:0004803">
    <property type="term" value="F:transposase activity"/>
    <property type="evidence" value="ECO:0007669"/>
    <property type="project" value="UniProtKB-UniRule"/>
</dbReference>
<dbReference type="STRING" id="1122184.SAMN02745176_03372"/>
<dbReference type="Proteomes" id="UP000184442">
    <property type="component" value="Unassembled WGS sequence"/>
</dbReference>
<evidence type="ECO:0000256" key="2">
    <source>
        <dbReference type="ARBA" id="ARBA00010961"/>
    </source>
</evidence>
<comment type="similarity">
    <text evidence="2 6">Belongs to the transposase mutator family.</text>
</comment>
<dbReference type="InterPro" id="IPR001207">
    <property type="entry name" value="Transposase_mutator"/>
</dbReference>
<comment type="function">
    <text evidence="1 6">Required for the transposition of the insertion element.</text>
</comment>
<evidence type="ECO:0000313" key="9">
    <source>
        <dbReference type="Proteomes" id="UP000184442"/>
    </source>
</evidence>